<keyword evidence="2" id="KW-1185">Reference proteome</keyword>
<dbReference type="EMBL" id="BNJK01000003">
    <property type="protein sequence ID" value="GHP00615.1"/>
    <property type="molecule type" value="Genomic_DNA"/>
</dbReference>
<evidence type="ECO:0000313" key="1">
    <source>
        <dbReference type="EMBL" id="GHP00615.1"/>
    </source>
</evidence>
<evidence type="ECO:0000313" key="2">
    <source>
        <dbReference type="Proteomes" id="UP000597444"/>
    </source>
</evidence>
<organism evidence="1 2">
    <name type="scientific">Reticulibacter mediterranei</name>
    <dbReference type="NCBI Taxonomy" id="2778369"/>
    <lineage>
        <taxon>Bacteria</taxon>
        <taxon>Bacillati</taxon>
        <taxon>Chloroflexota</taxon>
        <taxon>Ktedonobacteria</taxon>
        <taxon>Ktedonobacterales</taxon>
        <taxon>Reticulibacteraceae</taxon>
        <taxon>Reticulibacter</taxon>
    </lineage>
</organism>
<reference evidence="1" key="1">
    <citation type="submission" date="2020-10" db="EMBL/GenBank/DDBJ databases">
        <title>Taxonomic study of unclassified bacteria belonging to the class Ktedonobacteria.</title>
        <authorList>
            <person name="Yabe S."/>
            <person name="Wang C.M."/>
            <person name="Zheng Y."/>
            <person name="Sakai Y."/>
            <person name="Cavaletti L."/>
            <person name="Monciardini P."/>
            <person name="Donadio S."/>
        </authorList>
    </citation>
    <scope>NUCLEOTIDE SEQUENCE</scope>
    <source>
        <strain evidence="1">ID150040</strain>
    </source>
</reference>
<name>A0A8J3N6Y1_9CHLR</name>
<gene>
    <name evidence="1" type="ORF">KSF_106620</name>
</gene>
<dbReference type="Proteomes" id="UP000597444">
    <property type="component" value="Unassembled WGS sequence"/>
</dbReference>
<comment type="caution">
    <text evidence="1">The sequence shown here is derived from an EMBL/GenBank/DDBJ whole genome shotgun (WGS) entry which is preliminary data.</text>
</comment>
<dbReference type="RefSeq" id="WP_220211206.1">
    <property type="nucleotide sequence ID" value="NZ_BNJK01000003.1"/>
</dbReference>
<dbReference type="AlphaFoldDB" id="A0A8J3N6Y1"/>
<proteinExistence type="predicted"/>
<protein>
    <submittedName>
        <fullName evidence="1">Uncharacterized protein</fullName>
    </submittedName>
</protein>
<sequence length="104" mass="12170">MVDTSIRDILVAVKCPRQRQMEVGLELEIVFGWSIDDLCQSVREPLTQVILTMNAHTRVWFSSMSKHLNMMQEQGMIIFWQKYHASQEEDPQDNHADVKASEEY</sequence>
<accession>A0A8J3N6Y1</accession>